<accession>D8Q8B6</accession>
<evidence type="ECO:0000313" key="1">
    <source>
        <dbReference type="EMBL" id="EFI96578.1"/>
    </source>
</evidence>
<dbReference type="GeneID" id="9592595"/>
<dbReference type="HOGENOM" id="CLU_004552_7_0_1"/>
<protein>
    <submittedName>
        <fullName evidence="1">Uncharacterized protein</fullName>
    </submittedName>
</protein>
<dbReference type="VEuPathDB" id="FungiDB:SCHCODRAFT_044710"/>
<dbReference type="OrthoDB" id="3200967at2759"/>
<name>D8Q8B6_SCHCM</name>
<proteinExistence type="predicted"/>
<keyword evidence="2" id="KW-1185">Reference proteome</keyword>
<dbReference type="InParanoid" id="D8Q8B6"/>
<dbReference type="OMA" id="AFWARRS"/>
<feature type="non-terminal residue" evidence="1">
    <location>
        <position position="1"/>
    </location>
</feature>
<feature type="non-terminal residue" evidence="1">
    <location>
        <position position="90"/>
    </location>
</feature>
<organism evidence="2">
    <name type="scientific">Schizophyllum commune (strain H4-8 / FGSC 9210)</name>
    <name type="common">Split gill fungus</name>
    <dbReference type="NCBI Taxonomy" id="578458"/>
    <lineage>
        <taxon>Eukaryota</taxon>
        <taxon>Fungi</taxon>
        <taxon>Dikarya</taxon>
        <taxon>Basidiomycota</taxon>
        <taxon>Agaricomycotina</taxon>
        <taxon>Agaricomycetes</taxon>
        <taxon>Agaricomycetidae</taxon>
        <taxon>Agaricales</taxon>
        <taxon>Schizophyllaceae</taxon>
        <taxon>Schizophyllum</taxon>
    </lineage>
</organism>
<sequence length="90" mass="10230">TVDSCKCRSAARQLVEVGLFPCAPQRPSLAVDMNVLDFARLLFLNISPNVTAWCKATEAFLLARSHKLNYSDNLRKRFGAALLWYTYLYD</sequence>
<dbReference type="RefSeq" id="XP_003031481.1">
    <property type="nucleotide sequence ID" value="XM_003031435.1"/>
</dbReference>
<gene>
    <name evidence="1" type="ORF">SCHCODRAFT_44710</name>
</gene>
<reference evidence="1 2" key="1">
    <citation type="journal article" date="2010" name="Nat. Biotechnol.">
        <title>Genome sequence of the model mushroom Schizophyllum commune.</title>
        <authorList>
            <person name="Ohm R.A."/>
            <person name="de Jong J.F."/>
            <person name="Lugones L.G."/>
            <person name="Aerts A."/>
            <person name="Kothe E."/>
            <person name="Stajich J.E."/>
            <person name="de Vries R.P."/>
            <person name="Record E."/>
            <person name="Levasseur A."/>
            <person name="Baker S.E."/>
            <person name="Bartholomew K.A."/>
            <person name="Coutinho P.M."/>
            <person name="Erdmann S."/>
            <person name="Fowler T.J."/>
            <person name="Gathman A.C."/>
            <person name="Lombard V."/>
            <person name="Henrissat B."/>
            <person name="Knabe N."/>
            <person name="Kuees U."/>
            <person name="Lilly W.W."/>
            <person name="Lindquist E."/>
            <person name="Lucas S."/>
            <person name="Magnuson J.K."/>
            <person name="Piumi F."/>
            <person name="Raudaskoski M."/>
            <person name="Salamov A."/>
            <person name="Schmutz J."/>
            <person name="Schwarze F.W.M.R."/>
            <person name="vanKuyk P.A."/>
            <person name="Horton J.S."/>
            <person name="Grigoriev I.V."/>
            <person name="Woesten H.A.B."/>
        </authorList>
    </citation>
    <scope>NUCLEOTIDE SEQUENCE [LARGE SCALE GENOMIC DNA]</scope>
    <source>
        <strain evidence="2">H4-8 / FGSC 9210</strain>
    </source>
</reference>
<dbReference type="Proteomes" id="UP000007431">
    <property type="component" value="Unassembled WGS sequence"/>
</dbReference>
<dbReference type="EMBL" id="GL377307">
    <property type="protein sequence ID" value="EFI96578.1"/>
    <property type="molecule type" value="Genomic_DNA"/>
</dbReference>
<evidence type="ECO:0000313" key="2">
    <source>
        <dbReference type="Proteomes" id="UP000007431"/>
    </source>
</evidence>
<dbReference type="KEGG" id="scm:SCHCO_044710"/>
<dbReference type="AlphaFoldDB" id="D8Q8B6"/>